<protein>
    <submittedName>
        <fullName evidence="2">Uncharacterized protein</fullName>
    </submittedName>
</protein>
<dbReference type="EMBL" id="LR797049">
    <property type="protein sequence ID" value="CAB4183583.1"/>
    <property type="molecule type" value="Genomic_DNA"/>
</dbReference>
<accession>A0A6J5QGW3</accession>
<evidence type="ECO:0000256" key="1">
    <source>
        <dbReference type="SAM" id="MobiDB-lite"/>
    </source>
</evidence>
<name>A0A6J5QGW3_9CAUD</name>
<organism evidence="2">
    <name type="scientific">uncultured Caudovirales phage</name>
    <dbReference type="NCBI Taxonomy" id="2100421"/>
    <lineage>
        <taxon>Viruses</taxon>
        <taxon>Duplodnaviria</taxon>
        <taxon>Heunggongvirae</taxon>
        <taxon>Uroviricota</taxon>
        <taxon>Caudoviricetes</taxon>
        <taxon>Peduoviridae</taxon>
        <taxon>Maltschvirus</taxon>
        <taxon>Maltschvirus maltsch</taxon>
    </lineage>
</organism>
<feature type="region of interest" description="Disordered" evidence="1">
    <location>
        <begin position="46"/>
        <end position="106"/>
    </location>
</feature>
<feature type="compositionally biased region" description="Basic and acidic residues" evidence="1">
    <location>
        <begin position="59"/>
        <end position="68"/>
    </location>
</feature>
<proteinExistence type="predicted"/>
<evidence type="ECO:0000313" key="2">
    <source>
        <dbReference type="EMBL" id="CAB4183583.1"/>
    </source>
</evidence>
<reference evidence="2" key="1">
    <citation type="submission" date="2020-05" db="EMBL/GenBank/DDBJ databases">
        <authorList>
            <person name="Chiriac C."/>
            <person name="Salcher M."/>
            <person name="Ghai R."/>
            <person name="Kavagutti S V."/>
        </authorList>
    </citation>
    <scope>NUCLEOTIDE SEQUENCE</scope>
</reference>
<feature type="compositionally biased region" description="Basic and acidic residues" evidence="1">
    <location>
        <begin position="91"/>
        <end position="106"/>
    </location>
</feature>
<sequence>MKIIAASIDLSKIDKTKIQKLDKDGNPFKNGAIYYNVDIILSDQPNQFGQDTSLSTAQTKEERAEKAKRNYIGNGKTVWSDGGYKPNQATEEPKQQTKHFESDLPF</sequence>
<feature type="compositionally biased region" description="Polar residues" evidence="1">
    <location>
        <begin position="46"/>
        <end position="58"/>
    </location>
</feature>
<gene>
    <name evidence="2" type="ORF">UFOVP1106_13</name>
</gene>